<evidence type="ECO:0000313" key="1">
    <source>
        <dbReference type="EMBL" id="GMT05357.1"/>
    </source>
</evidence>
<organism evidence="1 2">
    <name type="scientific">Pristionchus entomophagus</name>
    <dbReference type="NCBI Taxonomy" id="358040"/>
    <lineage>
        <taxon>Eukaryota</taxon>
        <taxon>Metazoa</taxon>
        <taxon>Ecdysozoa</taxon>
        <taxon>Nematoda</taxon>
        <taxon>Chromadorea</taxon>
        <taxon>Rhabditida</taxon>
        <taxon>Rhabditina</taxon>
        <taxon>Diplogasteromorpha</taxon>
        <taxon>Diplogasteroidea</taxon>
        <taxon>Neodiplogasteridae</taxon>
        <taxon>Pristionchus</taxon>
    </lineage>
</organism>
<dbReference type="EMBL" id="BTSX01000006">
    <property type="protein sequence ID" value="GMT05357.1"/>
    <property type="molecule type" value="Genomic_DNA"/>
</dbReference>
<reference evidence="1" key="1">
    <citation type="submission" date="2023-10" db="EMBL/GenBank/DDBJ databases">
        <title>Genome assembly of Pristionchus species.</title>
        <authorList>
            <person name="Yoshida K."/>
            <person name="Sommer R.J."/>
        </authorList>
    </citation>
    <scope>NUCLEOTIDE SEQUENCE</scope>
    <source>
        <strain evidence="1">RS0144</strain>
    </source>
</reference>
<gene>
    <name evidence="1" type="ORF">PENTCL1PPCAC_27531</name>
</gene>
<dbReference type="Proteomes" id="UP001432027">
    <property type="component" value="Unassembled WGS sequence"/>
</dbReference>
<dbReference type="AlphaFoldDB" id="A0AAV5UFK5"/>
<proteinExistence type="predicted"/>
<feature type="non-terminal residue" evidence="1">
    <location>
        <position position="1"/>
    </location>
</feature>
<keyword evidence="2" id="KW-1185">Reference proteome</keyword>
<evidence type="ECO:0000313" key="2">
    <source>
        <dbReference type="Proteomes" id="UP001432027"/>
    </source>
</evidence>
<protein>
    <submittedName>
        <fullName evidence="1">Uncharacterized protein</fullName>
    </submittedName>
</protein>
<sequence>RVLNPLERPFDGNNKKRMALVQDDTASTNNKCLIHNIASRAEQIEKKSILIIQISRQCK</sequence>
<name>A0AAV5UFK5_9BILA</name>
<comment type="caution">
    <text evidence="1">The sequence shown here is derived from an EMBL/GenBank/DDBJ whole genome shotgun (WGS) entry which is preliminary data.</text>
</comment>
<accession>A0AAV5UFK5</accession>